<proteinExistence type="predicted"/>
<accession>A0A382JXQ1</accession>
<reference evidence="1" key="1">
    <citation type="submission" date="2018-05" db="EMBL/GenBank/DDBJ databases">
        <authorList>
            <person name="Lanie J.A."/>
            <person name="Ng W.-L."/>
            <person name="Kazmierczak K.M."/>
            <person name="Andrzejewski T.M."/>
            <person name="Davidsen T.M."/>
            <person name="Wayne K.J."/>
            <person name="Tettelin H."/>
            <person name="Glass J.I."/>
            <person name="Rusch D."/>
            <person name="Podicherti R."/>
            <person name="Tsui H.-C.T."/>
            <person name="Winkler M.E."/>
        </authorList>
    </citation>
    <scope>NUCLEOTIDE SEQUENCE</scope>
</reference>
<dbReference type="EMBL" id="UINC01076650">
    <property type="protein sequence ID" value="SVC16013.1"/>
    <property type="molecule type" value="Genomic_DNA"/>
</dbReference>
<protein>
    <submittedName>
        <fullName evidence="1">Uncharacterized protein</fullName>
    </submittedName>
</protein>
<organism evidence="1">
    <name type="scientific">marine metagenome</name>
    <dbReference type="NCBI Taxonomy" id="408172"/>
    <lineage>
        <taxon>unclassified sequences</taxon>
        <taxon>metagenomes</taxon>
        <taxon>ecological metagenomes</taxon>
    </lineage>
</organism>
<gene>
    <name evidence="1" type="ORF">METZ01_LOCUS268867</name>
</gene>
<evidence type="ECO:0000313" key="1">
    <source>
        <dbReference type="EMBL" id="SVC16013.1"/>
    </source>
</evidence>
<name>A0A382JXQ1_9ZZZZ</name>
<dbReference type="AlphaFoldDB" id="A0A382JXQ1"/>
<sequence length="66" mass="7452">MGKILTHEVIITSLIPDFKYAVKSYSGPLPFSIESNLSDSRRGTYIFAKSEIERVIRIGYLTATKQ</sequence>